<protein>
    <recommendedName>
        <fullName evidence="6">Choline transporter-like protein</fullName>
    </recommendedName>
</protein>
<dbReference type="Pfam" id="PF04515">
    <property type="entry name" value="Choline_transpo"/>
    <property type="match status" value="1"/>
</dbReference>
<feature type="transmembrane region" description="Helical" evidence="6">
    <location>
        <begin position="412"/>
        <end position="435"/>
    </location>
</feature>
<keyword evidence="5 6" id="KW-0472">Membrane</keyword>
<dbReference type="Proteomes" id="UP000678499">
    <property type="component" value="Unassembled WGS sequence"/>
</dbReference>
<dbReference type="AlphaFoldDB" id="A0A7R9BTM3"/>
<feature type="transmembrane region" description="Helical" evidence="6">
    <location>
        <begin position="37"/>
        <end position="57"/>
    </location>
</feature>
<feature type="transmembrane region" description="Helical" evidence="6">
    <location>
        <begin position="267"/>
        <end position="295"/>
    </location>
</feature>
<keyword evidence="8" id="KW-1185">Reference proteome</keyword>
<dbReference type="InterPro" id="IPR007603">
    <property type="entry name" value="Choline_transptr-like"/>
</dbReference>
<dbReference type="GO" id="GO:0022857">
    <property type="term" value="F:transmembrane transporter activity"/>
    <property type="evidence" value="ECO:0007669"/>
    <property type="project" value="UniProtKB-UniRule"/>
</dbReference>
<feature type="transmembrane region" description="Helical" evidence="6">
    <location>
        <begin position="373"/>
        <end position="392"/>
    </location>
</feature>
<feature type="transmembrane region" description="Helical" evidence="6">
    <location>
        <begin position="224"/>
        <end position="246"/>
    </location>
</feature>
<sequence length="528" mass="58913">MGCCGDSVVENDWASGKKGSPDELEEGPIKDRGCRDIPCLIIFLAFLAVGLFTLVWAGTKGDLDRMIHGYDKYGNVCGQPNGVIKGVNDSGKDMSNKPPILNRCGSSEASVIADQTSNFLKQNLGTLKAFFQEATDDIQKSWRDILYMALIALGFSLLVTILLRFLAFWIIWIIIGVACIGSVAATIALWIIWSQEKKVLDAMNQNPNDYTETQKRDKTNKVNYLFAGAISVSIITAIVLLLVIFMRNRIALVVALFKEAGKAVHSMPFMLLQPVWTCIALIIYVIIWLAGAMIIENAGDPVILDDDTVQYRLSPFFKGMRFYHLFSFFWMTQFIIACQHTTVAGSVASWFFTRDKGKLHFPILSSMWRVFRFHLGSLALGSLIVALVQMAARQAFKLLASNAVRVFAINSIGDFVLFLAKASIVVSVVFIGIEFMKVNNNGVTHTWFPVLIGAFLALLIAHTFISIYEMTVDTLFLCFCEDCERNDGVQRPYYMSKGLMEFVENSNKALQTLKEKENAKVNAVTHLN</sequence>
<comment type="subcellular location">
    <subcellularLocation>
        <location evidence="6">Cell membrane</location>
        <topology evidence="6">Multi-pass membrane protein</topology>
    </subcellularLocation>
    <subcellularLocation>
        <location evidence="1">Membrane</location>
        <topology evidence="1">Multi-pass membrane protein</topology>
    </subcellularLocation>
</comment>
<dbReference type="EMBL" id="OA884624">
    <property type="protein sequence ID" value="CAD7281055.1"/>
    <property type="molecule type" value="Genomic_DNA"/>
</dbReference>
<evidence type="ECO:0000256" key="4">
    <source>
        <dbReference type="ARBA" id="ARBA00022989"/>
    </source>
</evidence>
<evidence type="ECO:0000256" key="3">
    <source>
        <dbReference type="ARBA" id="ARBA00022692"/>
    </source>
</evidence>
<dbReference type="EMBL" id="CAJPEX010002587">
    <property type="protein sequence ID" value="CAG0921207.1"/>
    <property type="molecule type" value="Genomic_DNA"/>
</dbReference>
<accession>A0A7R9BTM3</accession>
<evidence type="ECO:0000256" key="2">
    <source>
        <dbReference type="ARBA" id="ARBA00007168"/>
    </source>
</evidence>
<evidence type="ECO:0000256" key="5">
    <source>
        <dbReference type="ARBA" id="ARBA00023136"/>
    </source>
</evidence>
<dbReference type="PANTHER" id="PTHR12385:SF96">
    <property type="entry name" value="CHOLINE TRANSPORTER-LIKE PROTEIN"/>
    <property type="match status" value="1"/>
</dbReference>
<dbReference type="PANTHER" id="PTHR12385">
    <property type="entry name" value="CHOLINE TRANSPORTER-LIKE (SLC FAMILY 44)"/>
    <property type="match status" value="1"/>
</dbReference>
<name>A0A7R9BTM3_9CRUS</name>
<feature type="transmembrane region" description="Helical" evidence="6">
    <location>
        <begin position="170"/>
        <end position="193"/>
    </location>
</feature>
<evidence type="ECO:0000256" key="6">
    <source>
        <dbReference type="RuleBase" id="RU368066"/>
    </source>
</evidence>
<feature type="transmembrane region" description="Helical" evidence="6">
    <location>
        <begin position="145"/>
        <end position="163"/>
    </location>
</feature>
<keyword evidence="4 6" id="KW-1133">Transmembrane helix</keyword>
<comment type="similarity">
    <text evidence="2 6">Belongs to the CTL (choline transporter-like) family.</text>
</comment>
<organism evidence="7">
    <name type="scientific">Notodromas monacha</name>
    <dbReference type="NCBI Taxonomy" id="399045"/>
    <lineage>
        <taxon>Eukaryota</taxon>
        <taxon>Metazoa</taxon>
        <taxon>Ecdysozoa</taxon>
        <taxon>Arthropoda</taxon>
        <taxon>Crustacea</taxon>
        <taxon>Oligostraca</taxon>
        <taxon>Ostracoda</taxon>
        <taxon>Podocopa</taxon>
        <taxon>Podocopida</taxon>
        <taxon>Cypridocopina</taxon>
        <taxon>Cypridoidea</taxon>
        <taxon>Cyprididae</taxon>
        <taxon>Notodromas</taxon>
    </lineage>
</organism>
<keyword evidence="3 6" id="KW-0812">Transmembrane</keyword>
<dbReference type="OrthoDB" id="420519at2759"/>
<comment type="function">
    <text evidence="6">Choline transporter.</text>
</comment>
<evidence type="ECO:0000313" key="8">
    <source>
        <dbReference type="Proteomes" id="UP000678499"/>
    </source>
</evidence>
<gene>
    <name evidence="7" type="ORF">NMOB1V02_LOCUS8709</name>
</gene>
<feature type="transmembrane region" description="Helical" evidence="6">
    <location>
        <begin position="328"/>
        <end position="352"/>
    </location>
</feature>
<feature type="transmembrane region" description="Helical" evidence="6">
    <location>
        <begin position="447"/>
        <end position="468"/>
    </location>
</feature>
<proteinExistence type="inferred from homology"/>
<evidence type="ECO:0000313" key="7">
    <source>
        <dbReference type="EMBL" id="CAD7281055.1"/>
    </source>
</evidence>
<evidence type="ECO:0000256" key="1">
    <source>
        <dbReference type="ARBA" id="ARBA00004141"/>
    </source>
</evidence>
<dbReference type="GO" id="GO:0005886">
    <property type="term" value="C:plasma membrane"/>
    <property type="evidence" value="ECO:0007669"/>
    <property type="project" value="UniProtKB-SubCell"/>
</dbReference>
<reference evidence="7" key="1">
    <citation type="submission" date="2020-11" db="EMBL/GenBank/DDBJ databases">
        <authorList>
            <person name="Tran Van P."/>
        </authorList>
    </citation>
    <scope>NUCLEOTIDE SEQUENCE</scope>
</reference>